<sequence length="118" mass="13580">MAAGKINKITIFHDGDNTTSISICYRYDNKYRIVCKKPPQDPTTKFRRLQQLINEIIPKYKFCKNDVMGSNLRVAGESGSNLLMTNFTCSICLRELEDGEDIRVLTKCKHNYHVDCID</sequence>
<reference evidence="3" key="1">
    <citation type="journal article" date="2019" name="Gigascience">
        <title>De novo genome assembly of the endangered Acer yangbiense, a plant species with extremely small populations endemic to Yunnan Province, China.</title>
        <authorList>
            <person name="Yang J."/>
            <person name="Wariss H.M."/>
            <person name="Tao L."/>
            <person name="Zhang R."/>
            <person name="Yun Q."/>
            <person name="Hollingsworth P."/>
            <person name="Dao Z."/>
            <person name="Luo G."/>
            <person name="Guo H."/>
            <person name="Ma Y."/>
            <person name="Sun W."/>
        </authorList>
    </citation>
    <scope>NUCLEOTIDE SEQUENCE [LARGE SCALE GENOMIC DNA]</scope>
    <source>
        <strain evidence="3">cv. Malutang</strain>
    </source>
</reference>
<evidence type="ECO:0000313" key="2">
    <source>
        <dbReference type="EMBL" id="TXG49761.1"/>
    </source>
</evidence>
<evidence type="ECO:0000259" key="1">
    <source>
        <dbReference type="Pfam" id="PF17123"/>
    </source>
</evidence>
<dbReference type="OrthoDB" id="8062037at2759"/>
<evidence type="ECO:0000313" key="3">
    <source>
        <dbReference type="Proteomes" id="UP000323000"/>
    </source>
</evidence>
<dbReference type="PANTHER" id="PTHR45676">
    <property type="entry name" value="RING-H2 FINGER PROTEIN ATL51-RELATED"/>
    <property type="match status" value="1"/>
</dbReference>
<organism evidence="2 3">
    <name type="scientific">Acer yangbiense</name>
    <dbReference type="NCBI Taxonomy" id="1000413"/>
    <lineage>
        <taxon>Eukaryota</taxon>
        <taxon>Viridiplantae</taxon>
        <taxon>Streptophyta</taxon>
        <taxon>Embryophyta</taxon>
        <taxon>Tracheophyta</taxon>
        <taxon>Spermatophyta</taxon>
        <taxon>Magnoliopsida</taxon>
        <taxon>eudicotyledons</taxon>
        <taxon>Gunneridae</taxon>
        <taxon>Pentapetalae</taxon>
        <taxon>rosids</taxon>
        <taxon>malvids</taxon>
        <taxon>Sapindales</taxon>
        <taxon>Sapindaceae</taxon>
        <taxon>Hippocastanoideae</taxon>
        <taxon>Acereae</taxon>
        <taxon>Acer</taxon>
    </lineage>
</organism>
<dbReference type="Gene3D" id="3.30.40.10">
    <property type="entry name" value="Zinc/RING finger domain, C3HC4 (zinc finger)"/>
    <property type="match status" value="1"/>
</dbReference>
<gene>
    <name evidence="2" type="ORF">EZV62_025636</name>
</gene>
<dbReference type="InterPro" id="IPR001841">
    <property type="entry name" value="Znf_RING"/>
</dbReference>
<proteinExistence type="predicted"/>
<comment type="caution">
    <text evidence="2">The sequence shown here is derived from an EMBL/GenBank/DDBJ whole genome shotgun (WGS) entry which is preliminary data.</text>
</comment>
<dbReference type="Pfam" id="PF17123">
    <property type="entry name" value="zf-RING_11"/>
    <property type="match status" value="1"/>
</dbReference>
<keyword evidence="3" id="KW-1185">Reference proteome</keyword>
<dbReference type="AlphaFoldDB" id="A0A5C7GYT8"/>
<dbReference type="EMBL" id="VAHF01000012">
    <property type="protein sequence ID" value="TXG49761.1"/>
    <property type="molecule type" value="Genomic_DNA"/>
</dbReference>
<dbReference type="SUPFAM" id="SSF57850">
    <property type="entry name" value="RING/U-box"/>
    <property type="match status" value="1"/>
</dbReference>
<protein>
    <recommendedName>
        <fullName evidence="1">RING-type domain-containing protein</fullName>
    </recommendedName>
</protein>
<name>A0A5C7GYT8_9ROSI</name>
<dbReference type="InterPro" id="IPR013083">
    <property type="entry name" value="Znf_RING/FYVE/PHD"/>
</dbReference>
<feature type="domain" description="RING-type" evidence="1">
    <location>
        <begin position="89"/>
        <end position="117"/>
    </location>
</feature>
<dbReference type="Proteomes" id="UP000323000">
    <property type="component" value="Chromosome 12"/>
</dbReference>
<accession>A0A5C7GYT8</accession>